<name>A0A974CFI6_XENLA</name>
<organism evidence="2 3">
    <name type="scientific">Xenopus laevis</name>
    <name type="common">African clawed frog</name>
    <dbReference type="NCBI Taxonomy" id="8355"/>
    <lineage>
        <taxon>Eukaryota</taxon>
        <taxon>Metazoa</taxon>
        <taxon>Chordata</taxon>
        <taxon>Craniata</taxon>
        <taxon>Vertebrata</taxon>
        <taxon>Euteleostomi</taxon>
        <taxon>Amphibia</taxon>
        <taxon>Batrachia</taxon>
        <taxon>Anura</taxon>
        <taxon>Pipoidea</taxon>
        <taxon>Pipidae</taxon>
        <taxon>Xenopodinae</taxon>
        <taxon>Xenopus</taxon>
        <taxon>Xenopus</taxon>
    </lineage>
</organism>
<evidence type="ECO:0000256" key="1">
    <source>
        <dbReference type="SAM" id="Phobius"/>
    </source>
</evidence>
<keyword evidence="1" id="KW-0812">Transmembrane</keyword>
<reference evidence="3" key="1">
    <citation type="journal article" date="2016" name="Nature">
        <title>Genome evolution in the allotetraploid frog Xenopus laevis.</title>
        <authorList>
            <person name="Session A.M."/>
            <person name="Uno Y."/>
            <person name="Kwon T."/>
            <person name="Chapman J.A."/>
            <person name="Toyoda A."/>
            <person name="Takahashi S."/>
            <person name="Fukui A."/>
            <person name="Hikosaka A."/>
            <person name="Suzuki A."/>
            <person name="Kondo M."/>
            <person name="van Heeringen S.J."/>
            <person name="Quigley I."/>
            <person name="Heinz S."/>
            <person name="Ogino H."/>
            <person name="Ochi H."/>
            <person name="Hellsten U."/>
            <person name="Lyons J.B."/>
            <person name="Simakov O."/>
            <person name="Putnam N."/>
            <person name="Stites J."/>
            <person name="Kuroki Y."/>
            <person name="Tanaka T."/>
            <person name="Michiue T."/>
            <person name="Watanabe M."/>
            <person name="Bogdanovic O."/>
            <person name="Lister R."/>
            <person name="Georgiou G."/>
            <person name="Paranjpe S.S."/>
            <person name="van Kruijsbergen I."/>
            <person name="Shu S."/>
            <person name="Carlson J."/>
            <person name="Kinoshita T."/>
            <person name="Ohta Y."/>
            <person name="Mawaribuchi S."/>
            <person name="Jenkins J."/>
            <person name="Grimwood J."/>
            <person name="Schmutz J."/>
            <person name="Mitros T."/>
            <person name="Mozaffari S.V."/>
            <person name="Suzuki Y."/>
            <person name="Haramoto Y."/>
            <person name="Yamamoto T.S."/>
            <person name="Takagi C."/>
            <person name="Heald R."/>
            <person name="Miller K."/>
            <person name="Haudenschild C."/>
            <person name="Kitzman J."/>
            <person name="Nakayama T."/>
            <person name="Izutsu Y."/>
            <person name="Robert J."/>
            <person name="Fortriede J."/>
            <person name="Burns K."/>
            <person name="Lotay V."/>
            <person name="Karimi K."/>
            <person name="Yasuoka Y."/>
            <person name="Dichmann D.S."/>
            <person name="Flajnik M.F."/>
            <person name="Houston D.W."/>
            <person name="Shendure J."/>
            <person name="DuPasquier L."/>
            <person name="Vize P.D."/>
            <person name="Zorn A.M."/>
            <person name="Ito M."/>
            <person name="Marcotte E.M."/>
            <person name="Wallingford J.B."/>
            <person name="Ito Y."/>
            <person name="Asashima M."/>
            <person name="Ueno N."/>
            <person name="Matsuda Y."/>
            <person name="Veenstra G.J."/>
            <person name="Fujiyama A."/>
            <person name="Harland R.M."/>
            <person name="Taira M."/>
            <person name="Rokhsar D.S."/>
        </authorList>
    </citation>
    <scope>NUCLEOTIDE SEQUENCE [LARGE SCALE GENOMIC DNA]</scope>
    <source>
        <strain evidence="3">J</strain>
    </source>
</reference>
<proteinExistence type="predicted"/>
<protein>
    <submittedName>
        <fullName evidence="2">Uncharacterized protein</fullName>
    </submittedName>
</protein>
<dbReference type="Proteomes" id="UP000694892">
    <property type="component" value="Chromosome 7L"/>
</dbReference>
<sequence>MSSTAISAFNPLALTNSRDWSNDRYCTEHCSFSIPSFTKLPFWYNKCCITLNLPLSFLVTTPYGDMTFYEGFFKRSRVPVYSYLKYSLKGPIILPNCTFFIFFSLAIFELS</sequence>
<keyword evidence="1" id="KW-1133">Transmembrane helix</keyword>
<accession>A0A974CFI6</accession>
<evidence type="ECO:0000313" key="3">
    <source>
        <dbReference type="Proteomes" id="UP000694892"/>
    </source>
</evidence>
<evidence type="ECO:0000313" key="2">
    <source>
        <dbReference type="EMBL" id="OCT72368.1"/>
    </source>
</evidence>
<keyword evidence="1" id="KW-0472">Membrane</keyword>
<dbReference type="AlphaFoldDB" id="A0A974CFI6"/>
<dbReference type="EMBL" id="CM004478">
    <property type="protein sequence ID" value="OCT72368.1"/>
    <property type="molecule type" value="Genomic_DNA"/>
</dbReference>
<gene>
    <name evidence="2" type="ORF">XELAEV_18035346mg</name>
</gene>
<feature type="transmembrane region" description="Helical" evidence="1">
    <location>
        <begin position="92"/>
        <end position="110"/>
    </location>
</feature>